<dbReference type="RefSeq" id="WP_183090631.1">
    <property type="nucleotide sequence ID" value="NZ_JACJUD010000007.1"/>
</dbReference>
<dbReference type="PANTHER" id="PTHR21660:SF1">
    <property type="entry name" value="ACYL-COENZYME A THIOESTERASE 13"/>
    <property type="match status" value="1"/>
</dbReference>
<comment type="caution">
    <text evidence="4">The sequence shown here is derived from an EMBL/GenBank/DDBJ whole genome shotgun (WGS) entry which is preliminary data.</text>
</comment>
<dbReference type="InterPro" id="IPR006683">
    <property type="entry name" value="Thioestr_dom"/>
</dbReference>
<dbReference type="CDD" id="cd03443">
    <property type="entry name" value="PaaI_thioesterase"/>
    <property type="match status" value="1"/>
</dbReference>
<dbReference type="EMBL" id="JACJUD010000007">
    <property type="protein sequence ID" value="MBB2497099.1"/>
    <property type="molecule type" value="Genomic_DNA"/>
</dbReference>
<dbReference type="AlphaFoldDB" id="A0A7W4QBX5"/>
<dbReference type="GO" id="GO:0047617">
    <property type="term" value="F:fatty acyl-CoA hydrolase activity"/>
    <property type="evidence" value="ECO:0007669"/>
    <property type="project" value="InterPro"/>
</dbReference>
<dbReference type="SUPFAM" id="SSF54637">
    <property type="entry name" value="Thioesterase/thiol ester dehydrase-isomerase"/>
    <property type="match status" value="1"/>
</dbReference>
<feature type="domain" description="Thioesterase" evidence="3">
    <location>
        <begin position="48"/>
        <end position="108"/>
    </location>
</feature>
<dbReference type="Gene3D" id="3.10.129.10">
    <property type="entry name" value="Hotdog Thioesterase"/>
    <property type="match status" value="1"/>
</dbReference>
<dbReference type="Proteomes" id="UP000542720">
    <property type="component" value="Unassembled WGS sequence"/>
</dbReference>
<reference evidence="4 5" key="1">
    <citation type="submission" date="2020-08" db="EMBL/GenBank/DDBJ databases">
        <authorList>
            <person name="Kim C.M."/>
        </authorList>
    </citation>
    <scope>NUCLEOTIDE SEQUENCE [LARGE SCALE GENOMIC DNA]</scope>
    <source>
        <strain evidence="4 5">UL070</strain>
    </source>
</reference>
<evidence type="ECO:0000256" key="2">
    <source>
        <dbReference type="ARBA" id="ARBA00022801"/>
    </source>
</evidence>
<dbReference type="NCBIfam" id="TIGR00369">
    <property type="entry name" value="unchar_dom_1"/>
    <property type="match status" value="1"/>
</dbReference>
<name>A0A7W4QBX5_9GAMM</name>
<dbReference type="Pfam" id="PF03061">
    <property type="entry name" value="4HBT"/>
    <property type="match status" value="1"/>
</dbReference>
<keyword evidence="2" id="KW-0378">Hydrolase</keyword>
<keyword evidence="5" id="KW-1185">Reference proteome</keyword>
<dbReference type="PANTHER" id="PTHR21660">
    <property type="entry name" value="THIOESTERASE SUPERFAMILY MEMBER-RELATED"/>
    <property type="match status" value="1"/>
</dbReference>
<protein>
    <submittedName>
        <fullName evidence="4">PaaI family thioesterase</fullName>
    </submittedName>
</protein>
<organism evidence="4 5">
    <name type="scientific">Aquipseudomonas ullengensis</name>
    <dbReference type="NCBI Taxonomy" id="2759166"/>
    <lineage>
        <taxon>Bacteria</taxon>
        <taxon>Pseudomonadati</taxon>
        <taxon>Pseudomonadota</taxon>
        <taxon>Gammaproteobacteria</taxon>
        <taxon>Pseudomonadales</taxon>
        <taxon>Pseudomonadaceae</taxon>
        <taxon>Aquipseudomonas</taxon>
    </lineage>
</organism>
<evidence type="ECO:0000313" key="5">
    <source>
        <dbReference type="Proteomes" id="UP000542720"/>
    </source>
</evidence>
<evidence type="ECO:0000256" key="1">
    <source>
        <dbReference type="ARBA" id="ARBA00008324"/>
    </source>
</evidence>
<comment type="similarity">
    <text evidence="1">Belongs to the thioesterase PaaI family.</text>
</comment>
<dbReference type="InterPro" id="IPR003736">
    <property type="entry name" value="PAAI_dom"/>
</dbReference>
<sequence>MAVDGVPAGFSRLASKGEFLRRCGEFYLHDELPIMGVRIGPEHLNALQIVHGGLLATLADSACGAMIWRQSGGQLWPVTVNLNVDYLSAVRAGEWLEAHVEVHKTGGRFNNASCLLQVGTRVVLRGNGIFTRWKEPA</sequence>
<evidence type="ECO:0000313" key="4">
    <source>
        <dbReference type="EMBL" id="MBB2497099.1"/>
    </source>
</evidence>
<dbReference type="InterPro" id="IPR039298">
    <property type="entry name" value="ACOT13"/>
</dbReference>
<evidence type="ECO:0000259" key="3">
    <source>
        <dbReference type="Pfam" id="PF03061"/>
    </source>
</evidence>
<dbReference type="InterPro" id="IPR029069">
    <property type="entry name" value="HotDog_dom_sf"/>
</dbReference>
<gene>
    <name evidence="4" type="ORF">H3H51_18910</name>
</gene>
<proteinExistence type="inferred from homology"/>
<accession>A0A7W4QBX5</accession>